<protein>
    <submittedName>
        <fullName evidence="1">Uncharacterized protein</fullName>
    </submittedName>
</protein>
<proteinExistence type="predicted"/>
<organism evidence="1 2">
    <name type="scientific">Brucella intermedia LMG 3301</name>
    <dbReference type="NCBI Taxonomy" id="641118"/>
    <lineage>
        <taxon>Bacteria</taxon>
        <taxon>Pseudomonadati</taxon>
        <taxon>Pseudomonadota</taxon>
        <taxon>Alphaproteobacteria</taxon>
        <taxon>Hyphomicrobiales</taxon>
        <taxon>Brucellaceae</taxon>
        <taxon>Brucella/Ochrobactrum group</taxon>
        <taxon>Brucella</taxon>
    </lineage>
</organism>
<evidence type="ECO:0000313" key="2">
    <source>
        <dbReference type="Proteomes" id="UP000004386"/>
    </source>
</evidence>
<dbReference type="AlphaFoldDB" id="C4WNV1"/>
<comment type="caution">
    <text evidence="1">The sequence shown here is derived from an EMBL/GenBank/DDBJ whole genome shotgun (WGS) entry which is preliminary data.</text>
</comment>
<gene>
    <name evidence="1" type="ORF">OINT_2001229</name>
</gene>
<sequence>MANELDDGTHETRREELGVTSARNVLPCLRRKQSITR</sequence>
<name>C4WNV1_9HYPH</name>
<evidence type="ECO:0000313" key="1">
    <source>
        <dbReference type="EMBL" id="EEQ94028.1"/>
    </source>
</evidence>
<accession>C4WNV1</accession>
<dbReference type="Proteomes" id="UP000004386">
    <property type="component" value="Unassembled WGS sequence"/>
</dbReference>
<dbReference type="HOGENOM" id="CLU_3346648_0_0_5"/>
<reference evidence="1 2" key="1">
    <citation type="submission" date="2009-05" db="EMBL/GenBank/DDBJ databases">
        <authorList>
            <person name="Setubal J.C."/>
            <person name="Boyle S."/>
            <person name="Crasta O.R."/>
            <person name="Gillespie J.J."/>
            <person name="Kenyon R.W."/>
            <person name="Lu J."/>
            <person name="Mane S."/>
            <person name="Nagrani S."/>
            <person name="Shallom J.M."/>
            <person name="Shallom S."/>
            <person name="Shukla M."/>
            <person name="Snyder E.E."/>
            <person name="Sobral B.W."/>
            <person name="Wattam A.R."/>
            <person name="Will R."/>
            <person name="Williams K."/>
            <person name="Yoo H."/>
            <person name="Munk C."/>
            <person name="Tapia R."/>
            <person name="Green L."/>
            <person name="Rogers Y."/>
            <person name="Detter J.C."/>
            <person name="Bruce D."/>
            <person name="Brettin T.S."/>
            <person name="Tsolis R."/>
        </authorList>
    </citation>
    <scope>NUCLEOTIDE SEQUENCE [LARGE SCALE GENOMIC DNA]</scope>
    <source>
        <strain evidence="1 2">LMG 3301</strain>
    </source>
</reference>
<dbReference type="EMBL" id="ACQA01000002">
    <property type="protein sequence ID" value="EEQ94028.1"/>
    <property type="molecule type" value="Genomic_DNA"/>
</dbReference>